<evidence type="ECO:0000313" key="3">
    <source>
        <dbReference type="Proteomes" id="UP000006242"/>
    </source>
</evidence>
<keyword evidence="3" id="KW-1185">Reference proteome</keyword>
<protein>
    <submittedName>
        <fullName evidence="2">AppA antirepressor of ppsR sensor of blue light protein</fullName>
    </submittedName>
</protein>
<dbReference type="STRING" id="1033802.SSPSH_000967"/>
<evidence type="ECO:0000259" key="1">
    <source>
        <dbReference type="PROSITE" id="PS50925"/>
    </source>
</evidence>
<dbReference type="OrthoDB" id="557705at2"/>
<proteinExistence type="predicted"/>
<reference evidence="2 3" key="2">
    <citation type="journal article" date="2013" name="PLoS ONE">
        <title>INDIGO - INtegrated Data Warehouse of MIcrobial GenOmes with Examples from the Red Sea Extremophiles.</title>
        <authorList>
            <person name="Alam I."/>
            <person name="Antunes A."/>
            <person name="Kamau A.A."/>
            <person name="Ba Alawi W."/>
            <person name="Kalkatawi M."/>
            <person name="Stingl U."/>
            <person name="Bajic V.B."/>
        </authorList>
    </citation>
    <scope>NUCLEOTIDE SEQUENCE [LARGE SCALE GENOMIC DNA]</scope>
    <source>
        <strain evidence="2 3">E1L3A</strain>
    </source>
</reference>
<dbReference type="GO" id="GO:0009882">
    <property type="term" value="F:blue light photoreceptor activity"/>
    <property type="evidence" value="ECO:0007669"/>
    <property type="project" value="InterPro"/>
</dbReference>
<dbReference type="InterPro" id="IPR036046">
    <property type="entry name" value="Acylphosphatase-like_dom_sf"/>
</dbReference>
<dbReference type="GO" id="GO:0071949">
    <property type="term" value="F:FAD binding"/>
    <property type="evidence" value="ECO:0007669"/>
    <property type="project" value="InterPro"/>
</dbReference>
<dbReference type="eggNOG" id="COG3804">
    <property type="taxonomic scope" value="Bacteria"/>
</dbReference>
<dbReference type="SUPFAM" id="SSF54975">
    <property type="entry name" value="Acylphosphatase/BLUF domain-like"/>
    <property type="match status" value="1"/>
</dbReference>
<dbReference type="SMART" id="SM01034">
    <property type="entry name" value="BLUF"/>
    <property type="match status" value="1"/>
</dbReference>
<dbReference type="Proteomes" id="UP000006242">
    <property type="component" value="Unassembled WGS sequence"/>
</dbReference>
<dbReference type="AlphaFoldDB" id="F7Q923"/>
<dbReference type="RefSeq" id="WP_006913789.1">
    <property type="nucleotide sequence ID" value="NZ_AFNV02000005.1"/>
</dbReference>
<name>F7Q923_9GAMM</name>
<dbReference type="Gene3D" id="3.30.70.100">
    <property type="match status" value="1"/>
</dbReference>
<accession>F7Q923</accession>
<organism evidence="2 3">
    <name type="scientific">Salinisphaera shabanensis E1L3A</name>
    <dbReference type="NCBI Taxonomy" id="1033802"/>
    <lineage>
        <taxon>Bacteria</taxon>
        <taxon>Pseudomonadati</taxon>
        <taxon>Pseudomonadota</taxon>
        <taxon>Gammaproteobacteria</taxon>
        <taxon>Salinisphaerales</taxon>
        <taxon>Salinisphaeraceae</taxon>
        <taxon>Salinisphaera</taxon>
    </lineage>
</organism>
<evidence type="ECO:0000313" key="2">
    <source>
        <dbReference type="EMBL" id="ERJ20103.1"/>
    </source>
</evidence>
<dbReference type="InterPro" id="IPR007024">
    <property type="entry name" value="BLUF_domain"/>
</dbReference>
<dbReference type="PROSITE" id="PS50925">
    <property type="entry name" value="BLUF"/>
    <property type="match status" value="1"/>
</dbReference>
<reference evidence="2 3" key="1">
    <citation type="journal article" date="2011" name="J. Bacteriol.">
        <title>Genome sequence of Salinisphaera shabanensis, a gammaproteobacterium from the harsh, variable environment of the brine-seawater interface of the Shaban Deep in the Red Sea.</title>
        <authorList>
            <person name="Antunes A."/>
            <person name="Alam I."/>
            <person name="Bajic V.B."/>
            <person name="Stingl U."/>
        </authorList>
    </citation>
    <scope>NUCLEOTIDE SEQUENCE [LARGE SCALE GENOMIC DNA]</scope>
    <source>
        <strain evidence="2 3">E1L3A</strain>
    </source>
</reference>
<comment type="caution">
    <text evidence="2">The sequence shown here is derived from an EMBL/GenBank/DDBJ whole genome shotgun (WGS) entry which is preliminary data.</text>
</comment>
<dbReference type="EMBL" id="AFNV02000005">
    <property type="protein sequence ID" value="ERJ20103.1"/>
    <property type="molecule type" value="Genomic_DNA"/>
</dbReference>
<feature type="domain" description="BLUF" evidence="1">
    <location>
        <begin position="5"/>
        <end position="97"/>
    </location>
</feature>
<gene>
    <name evidence="2" type="primary">appA</name>
    <name evidence="2" type="ORF">SSPSH_000967</name>
</gene>
<dbReference type="Pfam" id="PF04940">
    <property type="entry name" value="BLUF"/>
    <property type="match status" value="1"/>
</dbReference>
<sequence>MTAVLYRLVYMSRNDITDEIDTQIDGILKTSRENNRLAEVTGALMFNTGCFAQVLEGPHNAIQATFERIQCDERHSDVTVLLFEPSNKRSFSSWAMAYVGAQESALERFGNLGDESGFEFTALDGDDIYNVLLDNLHDAEAQ</sequence>